<dbReference type="PRINTS" id="PR00778">
    <property type="entry name" value="HTHARSR"/>
</dbReference>
<dbReference type="InterPro" id="IPR036388">
    <property type="entry name" value="WH-like_DNA-bd_sf"/>
</dbReference>
<evidence type="ECO:0000256" key="3">
    <source>
        <dbReference type="ARBA" id="ARBA00023163"/>
    </source>
</evidence>
<keyword evidence="2 5" id="KW-0238">DNA-binding</keyword>
<dbReference type="EMBL" id="JBEPMN010000019">
    <property type="protein sequence ID" value="MET3663087.1"/>
    <property type="molecule type" value="Genomic_DNA"/>
</dbReference>
<evidence type="ECO:0000256" key="1">
    <source>
        <dbReference type="ARBA" id="ARBA00023015"/>
    </source>
</evidence>
<dbReference type="NCBIfam" id="NF033788">
    <property type="entry name" value="HTH_metalloreg"/>
    <property type="match status" value="1"/>
</dbReference>
<gene>
    <name evidence="5" type="ORF">ABID44_003442</name>
</gene>
<sequence length="123" mass="13950">MIRIDKYTNKRRYATMKLDVEAMQLAADEACELLKAMSNRHRLLILCQLVDGEKSVGQLAEFLGIRDSTVSQHLALLRKDRLIAGRRDGQTIWYRIESGSARNVVEVLYATFCVRTHAKPAGT</sequence>
<feature type="domain" description="HTH arsR-type" evidence="4">
    <location>
        <begin position="22"/>
        <end position="119"/>
    </location>
</feature>
<dbReference type="Pfam" id="PF01022">
    <property type="entry name" value="HTH_5"/>
    <property type="match status" value="1"/>
</dbReference>
<evidence type="ECO:0000259" key="4">
    <source>
        <dbReference type="PROSITE" id="PS50987"/>
    </source>
</evidence>
<dbReference type="SMART" id="SM00418">
    <property type="entry name" value="HTH_ARSR"/>
    <property type="match status" value="1"/>
</dbReference>
<protein>
    <submittedName>
        <fullName evidence="5">DNA-binding transcriptional ArsR family regulator</fullName>
    </submittedName>
</protein>
<dbReference type="InterPro" id="IPR001845">
    <property type="entry name" value="HTH_ArsR_DNA-bd_dom"/>
</dbReference>
<dbReference type="InterPro" id="IPR051011">
    <property type="entry name" value="Metal_resp_trans_reg"/>
</dbReference>
<keyword evidence="1" id="KW-0805">Transcription regulation</keyword>
<dbReference type="Proteomes" id="UP001549143">
    <property type="component" value="Unassembled WGS sequence"/>
</dbReference>
<reference evidence="5 6" key="1">
    <citation type="submission" date="2024-06" db="EMBL/GenBank/DDBJ databases">
        <title>Genomic Encyclopedia of Type Strains, Phase IV (KMG-IV): sequencing the most valuable type-strain genomes for metagenomic binning, comparative biology and taxonomic classification.</title>
        <authorList>
            <person name="Goeker M."/>
        </authorList>
    </citation>
    <scope>NUCLEOTIDE SEQUENCE [LARGE SCALE GENOMIC DNA]</scope>
    <source>
        <strain evidence="5 6">DSM 19730</strain>
    </source>
</reference>
<dbReference type="PROSITE" id="PS50987">
    <property type="entry name" value="HTH_ARSR_2"/>
    <property type="match status" value="1"/>
</dbReference>
<dbReference type="PANTHER" id="PTHR43132">
    <property type="entry name" value="ARSENICAL RESISTANCE OPERON REPRESSOR ARSR-RELATED"/>
    <property type="match status" value="1"/>
</dbReference>
<dbReference type="InterPro" id="IPR011991">
    <property type="entry name" value="ArsR-like_HTH"/>
</dbReference>
<dbReference type="GO" id="GO:0003677">
    <property type="term" value="F:DNA binding"/>
    <property type="evidence" value="ECO:0007669"/>
    <property type="project" value="UniProtKB-KW"/>
</dbReference>
<dbReference type="Gene3D" id="1.10.10.10">
    <property type="entry name" value="Winged helix-like DNA-binding domain superfamily/Winged helix DNA-binding domain"/>
    <property type="match status" value="1"/>
</dbReference>
<keyword evidence="3" id="KW-0804">Transcription</keyword>
<organism evidence="5 6">
    <name type="scientific">Aquamicrobium ahrensii</name>
    <dbReference type="NCBI Taxonomy" id="469551"/>
    <lineage>
        <taxon>Bacteria</taxon>
        <taxon>Pseudomonadati</taxon>
        <taxon>Pseudomonadota</taxon>
        <taxon>Alphaproteobacteria</taxon>
        <taxon>Hyphomicrobiales</taxon>
        <taxon>Phyllobacteriaceae</taxon>
        <taxon>Aquamicrobium</taxon>
    </lineage>
</organism>
<evidence type="ECO:0000256" key="2">
    <source>
        <dbReference type="ARBA" id="ARBA00023125"/>
    </source>
</evidence>
<dbReference type="InterPro" id="IPR036390">
    <property type="entry name" value="WH_DNA-bd_sf"/>
</dbReference>
<evidence type="ECO:0000313" key="6">
    <source>
        <dbReference type="Proteomes" id="UP001549143"/>
    </source>
</evidence>
<evidence type="ECO:0000313" key="5">
    <source>
        <dbReference type="EMBL" id="MET3663087.1"/>
    </source>
</evidence>
<dbReference type="CDD" id="cd00090">
    <property type="entry name" value="HTH_ARSR"/>
    <property type="match status" value="1"/>
</dbReference>
<dbReference type="SUPFAM" id="SSF46785">
    <property type="entry name" value="Winged helix' DNA-binding domain"/>
    <property type="match status" value="1"/>
</dbReference>
<name>A0ABV2KPT4_9HYPH</name>
<comment type="caution">
    <text evidence="5">The sequence shown here is derived from an EMBL/GenBank/DDBJ whole genome shotgun (WGS) entry which is preliminary data.</text>
</comment>
<proteinExistence type="predicted"/>
<accession>A0ABV2KPT4</accession>
<dbReference type="PANTHER" id="PTHR43132:SF2">
    <property type="entry name" value="ARSENICAL RESISTANCE OPERON REPRESSOR ARSR-RELATED"/>
    <property type="match status" value="1"/>
</dbReference>
<keyword evidence="6" id="KW-1185">Reference proteome</keyword>